<evidence type="ECO:0000313" key="7">
    <source>
        <dbReference type="Proteomes" id="UP000640489"/>
    </source>
</evidence>
<evidence type="ECO:0000256" key="5">
    <source>
        <dbReference type="SAM" id="MobiDB-lite"/>
    </source>
</evidence>
<keyword evidence="7" id="KW-1185">Reference proteome</keyword>
<reference evidence="6" key="1">
    <citation type="submission" date="2020-11" db="EMBL/GenBank/DDBJ databases">
        <title>Nocardioides sp. nov., isolated from Soil of Cynanchum wilfordii Hemsley rhizosphere.</title>
        <authorList>
            <person name="Lee J.-S."/>
            <person name="Suh M.K."/>
            <person name="Kim J.-S."/>
        </authorList>
    </citation>
    <scope>NUCLEOTIDE SEQUENCE</scope>
    <source>
        <strain evidence="6">KCTC 19275</strain>
    </source>
</reference>
<protein>
    <submittedName>
        <fullName evidence="6">ESX secretion-associated protein EspG</fullName>
    </submittedName>
</protein>
<evidence type="ECO:0000256" key="4">
    <source>
        <dbReference type="ARBA" id="ARBA00023186"/>
    </source>
</evidence>
<dbReference type="RefSeq" id="WP_194705443.1">
    <property type="nucleotide sequence ID" value="NZ_JADKPN010000001.1"/>
</dbReference>
<name>A0A930YD22_9ACTN</name>
<dbReference type="AlphaFoldDB" id="A0A930YD22"/>
<comment type="caution">
    <text evidence="6">The sequence shown here is derived from an EMBL/GenBank/DDBJ whole genome shotgun (WGS) entry which is preliminary data.</text>
</comment>
<evidence type="ECO:0000256" key="1">
    <source>
        <dbReference type="ARBA" id="ARBA00004496"/>
    </source>
</evidence>
<keyword evidence="4" id="KW-0143">Chaperone</keyword>
<keyword evidence="3" id="KW-0963">Cytoplasm</keyword>
<sequence length="308" mass="31835">MVTVDLGAPPVPPVTTLDGLPRRLPLTLPELRLAAEHAGGAPLPFEPAAPTTTNPLEDRLGQTRGSSEEAAYAAAVDALHEPGGSLQRRGLLVDGRLDPALAGAIGLLATPTTAVDIDVVVEGVQVKAWHRRSEHGVATLSTADGIVFEIAWLAPSQWGDEMSRVATLPSDLPMRASGVPAEVDVPFELLDAAGEALHSGRGDLVPVLADHHAGAVVEGDRPVPDADVAGLLQTLSRESRGRLRALVAHVAGGTPRTVGVLSWLLLSDGWHALETRTGAGNAPLVRIRAVDASDLAPAVAPLIAEVSA</sequence>
<dbReference type="Pfam" id="PF14011">
    <property type="entry name" value="ESX-1_EspG"/>
    <property type="match status" value="1"/>
</dbReference>
<organism evidence="6 7">
    <name type="scientific">Nocardioides islandensis</name>
    <dbReference type="NCBI Taxonomy" id="433663"/>
    <lineage>
        <taxon>Bacteria</taxon>
        <taxon>Bacillati</taxon>
        <taxon>Actinomycetota</taxon>
        <taxon>Actinomycetes</taxon>
        <taxon>Propionibacteriales</taxon>
        <taxon>Nocardioidaceae</taxon>
        <taxon>Nocardioides</taxon>
    </lineage>
</organism>
<evidence type="ECO:0000313" key="6">
    <source>
        <dbReference type="EMBL" id="MBF4762313.1"/>
    </source>
</evidence>
<feature type="region of interest" description="Disordered" evidence="5">
    <location>
        <begin position="40"/>
        <end position="66"/>
    </location>
</feature>
<comment type="subcellular location">
    <subcellularLocation>
        <location evidence="1">Cytoplasm</location>
    </subcellularLocation>
</comment>
<proteinExistence type="inferred from homology"/>
<evidence type="ECO:0000256" key="2">
    <source>
        <dbReference type="ARBA" id="ARBA00006411"/>
    </source>
</evidence>
<accession>A0A930YD22</accession>
<gene>
    <name evidence="6" type="ORF">ISU07_04175</name>
</gene>
<comment type="similarity">
    <text evidence="2">Belongs to the EspG family.</text>
</comment>
<evidence type="ECO:0000256" key="3">
    <source>
        <dbReference type="ARBA" id="ARBA00022490"/>
    </source>
</evidence>
<dbReference type="EMBL" id="JADKPN010000001">
    <property type="protein sequence ID" value="MBF4762313.1"/>
    <property type="molecule type" value="Genomic_DNA"/>
</dbReference>
<dbReference type="InterPro" id="IPR025734">
    <property type="entry name" value="EspG"/>
</dbReference>
<dbReference type="Proteomes" id="UP000640489">
    <property type="component" value="Unassembled WGS sequence"/>
</dbReference>